<dbReference type="HOGENOM" id="CLU_282141_0_0_1"/>
<sequence>MAAPTAPDQPTRGRALSSASTATTFLSATSRSRRRDGTLARGWAPRPSLPTLPSSQDVLVPAEAAPASTLSLRPLQSTLERHIGPVLLPPSAERSRRESSASKRSGDIDRLGESIVQDISAPEPSEPLNMAPTRPSDDAIASSPAKRHKTLDIPALDEQPIASPSQTAGWLSGWYGSQAPQTIATQPTASTSSRDIPPSLAAVFEPPAEPLSSSVSEPAPVPPEVDTKGKGKQKEQPAPLSTRPPASTGWLAYLGYSPLPEQPPSEEVKEQVPVVKRKASRVVMPITGSPNKASNSLRGRSRERETLGSSSSGGKRLEVLRQTSPSGSTRSMPALSSSVIVGDPVPPAALVGPSSASLRSVEVLSDPPTAPIQAVTHPTKEAQLVLESTSMPRSTSWFSWSSPALPPAQSALPLPPQSEILEEAAVVADPTDLPLQVKTPKPAPGWLASWYGTEASPPAPADAMPPMKPTQVAAHVVPEPAQQTQGLGISTSSDAPPVTSSAAHSRQATATDRLATLPASRSAWSLFFAAKAVEEQRRITTDEMEVMEVPDLDDRGQPIRPLQDVKSSKPAQDLKSSKPAPDAEPPKKHPDAPLTSSIRVQKKAEIKPDSPKLTSPPPPNLVLPSFSDTFGRAPRSFPIKQSKLDKALGLVNSYFFSSPASPALAADAASHAARQKLKVKHRDLIHTSEKYPKLYEVTGAQARHGAKHVKKVVVIGIHGWFPSPWLNSVIGKPTGTSEKFATMMKQSIEAYFEEHEPTVPEINVIALSKEGKVSDRVDRHYEDLLSNQRYVDQLHNADAIFIASHSQGTIVATQLLARLIEQKRIKADRVTLLCMCSIALGPFVSLNTSYIAPYLQYFESAAATELFDYQDPESPPSRRYHAAITIILEMGVKVVFIASLNDQVVPLYSGTFASLVHPAILRAMYIDGQAFQSSDFMTNLTVFLLRLRNAGLPDHGLSQHLSEALAGSLTGVGHSSIYEERDVYSLATRYHFETTPVLVQGRAGGHVPDQPIIEPFHPRNSASLRNPYFLPFALRGILDDERVQTLFGAELHSLRQGYEDWRPVSKPLRAVRQQLEPLRLMPKIGGNANVAPKDGQRPSQTISKTAKL</sequence>
<feature type="compositionally biased region" description="Polar residues" evidence="1">
    <location>
        <begin position="288"/>
        <end position="298"/>
    </location>
</feature>
<feature type="compositionally biased region" description="Basic and acidic residues" evidence="1">
    <location>
        <begin position="225"/>
        <end position="235"/>
    </location>
</feature>
<feature type="compositionally biased region" description="Acidic residues" evidence="1">
    <location>
        <begin position="542"/>
        <end position="551"/>
    </location>
</feature>
<dbReference type="OrthoDB" id="5598028at2759"/>
<feature type="region of interest" description="Disordered" evidence="1">
    <location>
        <begin position="542"/>
        <end position="627"/>
    </location>
</feature>
<dbReference type="Proteomes" id="UP000009131">
    <property type="component" value="Unassembled WGS sequence"/>
</dbReference>
<feature type="compositionally biased region" description="Low complexity" evidence="1">
    <location>
        <begin position="12"/>
        <end position="30"/>
    </location>
</feature>
<reference evidence="3 4" key="2">
    <citation type="journal article" date="2012" name="Open Biol.">
        <title>Characteristics of nucleosomes and linker DNA regions on the genome of the basidiomycete Mixia osmundae revealed by mono- and dinucleosome mapping.</title>
        <authorList>
            <person name="Nishida H."/>
            <person name="Kondo S."/>
            <person name="Matsumoto T."/>
            <person name="Suzuki Y."/>
            <person name="Yoshikawa H."/>
            <person name="Taylor T.D."/>
            <person name="Sugiyama J."/>
        </authorList>
    </citation>
    <scope>NUCLEOTIDE SEQUENCE [LARGE SCALE GENOMIC DNA]</scope>
    <source>
        <strain evidence="4">CBS 9802 / IAM 14324 / JCM 22182 / KY 12970</strain>
    </source>
</reference>
<dbReference type="Pfam" id="PF26147">
    <property type="entry name" value="AB_HYDROLASE_YMC0-YMC35"/>
    <property type="match status" value="1"/>
</dbReference>
<feature type="domain" description="YMC020W-like alpha/beta hydrolase" evidence="2">
    <location>
        <begin position="703"/>
        <end position="1041"/>
    </location>
</feature>
<dbReference type="PANTHER" id="PTHR47349:SF1">
    <property type="entry name" value="AER328WP"/>
    <property type="match status" value="1"/>
</dbReference>
<feature type="region of interest" description="Disordered" evidence="1">
    <location>
        <begin position="81"/>
        <end position="334"/>
    </location>
</feature>
<feature type="compositionally biased region" description="Polar residues" evidence="1">
    <location>
        <begin position="178"/>
        <end position="194"/>
    </location>
</feature>
<reference evidence="3 4" key="1">
    <citation type="journal article" date="2011" name="J. Gen. Appl. Microbiol.">
        <title>Draft genome sequencing of the enigmatic basidiomycete Mixia osmundae.</title>
        <authorList>
            <person name="Nishida H."/>
            <person name="Nagatsuka Y."/>
            <person name="Sugiyama J."/>
        </authorList>
    </citation>
    <scope>NUCLEOTIDE SEQUENCE [LARGE SCALE GENOMIC DNA]</scope>
    <source>
        <strain evidence="4">CBS 9802 / IAM 14324 / JCM 22182 / KY 12970</strain>
    </source>
</reference>
<evidence type="ECO:0000259" key="2">
    <source>
        <dbReference type="Pfam" id="PF26147"/>
    </source>
</evidence>
<dbReference type="RefSeq" id="XP_014567618.1">
    <property type="nucleotide sequence ID" value="XM_014712132.1"/>
</dbReference>
<feature type="region of interest" description="Disordered" evidence="1">
    <location>
        <begin position="1"/>
        <end position="57"/>
    </location>
</feature>
<evidence type="ECO:0000256" key="1">
    <source>
        <dbReference type="SAM" id="MobiDB-lite"/>
    </source>
</evidence>
<feature type="compositionally biased region" description="Polar residues" evidence="1">
    <location>
        <begin position="321"/>
        <end position="334"/>
    </location>
</feature>
<dbReference type="EMBL" id="BABT02000153">
    <property type="protein sequence ID" value="GAA98567.1"/>
    <property type="molecule type" value="Genomic_DNA"/>
</dbReference>
<protein>
    <recommendedName>
        <fullName evidence="2">YMC020W-like alpha/beta hydrolase domain-containing protein</fullName>
    </recommendedName>
</protein>
<organism evidence="3 4">
    <name type="scientific">Mixia osmundae (strain CBS 9802 / IAM 14324 / JCM 22182 / KY 12970)</name>
    <dbReference type="NCBI Taxonomy" id="764103"/>
    <lineage>
        <taxon>Eukaryota</taxon>
        <taxon>Fungi</taxon>
        <taxon>Dikarya</taxon>
        <taxon>Basidiomycota</taxon>
        <taxon>Pucciniomycotina</taxon>
        <taxon>Mixiomycetes</taxon>
        <taxon>Mixiales</taxon>
        <taxon>Mixiaceae</taxon>
        <taxon>Mixia</taxon>
    </lineage>
</organism>
<dbReference type="InParanoid" id="G7E6V7"/>
<dbReference type="InterPro" id="IPR029058">
    <property type="entry name" value="AB_hydrolase_fold"/>
</dbReference>
<accession>G7E6V7</accession>
<feature type="region of interest" description="Disordered" evidence="1">
    <location>
        <begin position="482"/>
        <end position="510"/>
    </location>
</feature>
<feature type="compositionally biased region" description="Basic and acidic residues" evidence="1">
    <location>
        <begin position="93"/>
        <end position="112"/>
    </location>
</feature>
<gene>
    <name evidence="3" type="primary">Mo05254</name>
    <name evidence="3" type="ORF">E5Q_05254</name>
</gene>
<evidence type="ECO:0000313" key="3">
    <source>
        <dbReference type="EMBL" id="GAA98567.1"/>
    </source>
</evidence>
<feature type="region of interest" description="Disordered" evidence="1">
    <location>
        <begin position="1084"/>
        <end position="1108"/>
    </location>
</feature>
<proteinExistence type="predicted"/>
<evidence type="ECO:0000313" key="4">
    <source>
        <dbReference type="Proteomes" id="UP000009131"/>
    </source>
</evidence>
<dbReference type="SUPFAM" id="SSF53474">
    <property type="entry name" value="alpha/beta-Hydrolases"/>
    <property type="match status" value="1"/>
</dbReference>
<dbReference type="PANTHER" id="PTHR47349">
    <property type="entry name" value="CHROMOSOME 8, WHOLE GENOME SHOTGUN SEQUENCE"/>
    <property type="match status" value="1"/>
</dbReference>
<name>G7E6V7_MIXOS</name>
<dbReference type="InterPro" id="IPR058934">
    <property type="entry name" value="YMC020W-like"/>
</dbReference>
<comment type="caution">
    <text evidence="3">The sequence shown here is derived from an EMBL/GenBank/DDBJ whole genome shotgun (WGS) entry which is preliminary data.</text>
</comment>
<dbReference type="InterPro" id="IPR058933">
    <property type="entry name" value="YMC020W-like_ab_hydrolase"/>
</dbReference>
<keyword evidence="4" id="KW-1185">Reference proteome</keyword>
<dbReference type="AlphaFoldDB" id="G7E6V7"/>
<feature type="compositionally biased region" description="Polar residues" evidence="1">
    <location>
        <begin position="1097"/>
        <end position="1108"/>
    </location>
</feature>
<dbReference type="eggNOG" id="ENOG502QR2T">
    <property type="taxonomic scope" value="Eukaryota"/>
</dbReference>